<name>A0ABQ8TKE0_PERAM</name>
<organism evidence="2 3">
    <name type="scientific">Periplaneta americana</name>
    <name type="common">American cockroach</name>
    <name type="synonym">Blatta americana</name>
    <dbReference type="NCBI Taxonomy" id="6978"/>
    <lineage>
        <taxon>Eukaryota</taxon>
        <taxon>Metazoa</taxon>
        <taxon>Ecdysozoa</taxon>
        <taxon>Arthropoda</taxon>
        <taxon>Hexapoda</taxon>
        <taxon>Insecta</taxon>
        <taxon>Pterygota</taxon>
        <taxon>Neoptera</taxon>
        <taxon>Polyneoptera</taxon>
        <taxon>Dictyoptera</taxon>
        <taxon>Blattodea</taxon>
        <taxon>Blattoidea</taxon>
        <taxon>Blattidae</taxon>
        <taxon>Blattinae</taxon>
        <taxon>Periplaneta</taxon>
    </lineage>
</organism>
<feature type="transmembrane region" description="Helical" evidence="1">
    <location>
        <begin position="100"/>
        <end position="122"/>
    </location>
</feature>
<keyword evidence="1" id="KW-0812">Transmembrane</keyword>
<gene>
    <name evidence="2" type="ORF">ANN_09073</name>
</gene>
<evidence type="ECO:0000256" key="1">
    <source>
        <dbReference type="SAM" id="Phobius"/>
    </source>
</evidence>
<reference evidence="2 3" key="1">
    <citation type="journal article" date="2022" name="Allergy">
        <title>Genome assembly and annotation of Periplaneta americana reveal a comprehensive cockroach allergen profile.</title>
        <authorList>
            <person name="Wang L."/>
            <person name="Xiong Q."/>
            <person name="Saelim N."/>
            <person name="Wang L."/>
            <person name="Nong W."/>
            <person name="Wan A.T."/>
            <person name="Shi M."/>
            <person name="Liu X."/>
            <person name="Cao Q."/>
            <person name="Hui J.H.L."/>
            <person name="Sookrung N."/>
            <person name="Leung T.F."/>
            <person name="Tungtrongchitr A."/>
            <person name="Tsui S.K.W."/>
        </authorList>
    </citation>
    <scope>NUCLEOTIDE SEQUENCE [LARGE SCALE GENOMIC DNA]</scope>
    <source>
        <strain evidence="2">PWHHKU_190912</strain>
    </source>
</reference>
<dbReference type="EMBL" id="JAJSOF020000005">
    <property type="protein sequence ID" value="KAJ4447084.1"/>
    <property type="molecule type" value="Genomic_DNA"/>
</dbReference>
<keyword evidence="1" id="KW-1133">Transmembrane helix</keyword>
<keyword evidence="3" id="KW-1185">Reference proteome</keyword>
<sequence length="132" mass="15210">MHIECYLGAGGNKTFGRPRRRWEDNIKMDLREVGYDGRDWINLAEDRDRWRAYVRAAMNLLKNSKMSEANVSVVGSQQNLVPVSSRRASLKKRTRLEIRLLVVIAILVILLLIFLFIIIILACEVENNEPGK</sequence>
<proteinExistence type="predicted"/>
<keyword evidence="1" id="KW-0472">Membrane</keyword>
<comment type="caution">
    <text evidence="2">The sequence shown here is derived from an EMBL/GenBank/DDBJ whole genome shotgun (WGS) entry which is preliminary data.</text>
</comment>
<dbReference type="Proteomes" id="UP001148838">
    <property type="component" value="Unassembled WGS sequence"/>
</dbReference>
<protein>
    <submittedName>
        <fullName evidence="2">Uncharacterized protein</fullName>
    </submittedName>
</protein>
<accession>A0ABQ8TKE0</accession>
<evidence type="ECO:0000313" key="3">
    <source>
        <dbReference type="Proteomes" id="UP001148838"/>
    </source>
</evidence>
<evidence type="ECO:0000313" key="2">
    <source>
        <dbReference type="EMBL" id="KAJ4447084.1"/>
    </source>
</evidence>